<keyword evidence="4" id="KW-0274">FAD</keyword>
<comment type="cofactor">
    <cofactor evidence="1">
        <name>FAD</name>
        <dbReference type="ChEBI" id="CHEBI:57692"/>
    </cofactor>
</comment>
<dbReference type="InterPro" id="IPR046373">
    <property type="entry name" value="Acyl-CoA_Oxase/DH_mid-dom_sf"/>
</dbReference>
<evidence type="ECO:0000259" key="7">
    <source>
        <dbReference type="Pfam" id="PF02770"/>
    </source>
</evidence>
<evidence type="ECO:0000259" key="8">
    <source>
        <dbReference type="Pfam" id="PF02771"/>
    </source>
</evidence>
<dbReference type="GO" id="GO:0005886">
    <property type="term" value="C:plasma membrane"/>
    <property type="evidence" value="ECO:0007669"/>
    <property type="project" value="TreeGrafter"/>
</dbReference>
<name>A0A381XWL6_9ZZZZ</name>
<dbReference type="Gene3D" id="1.20.140.10">
    <property type="entry name" value="Butyryl-CoA Dehydrogenase, subunit A, domain 3"/>
    <property type="match status" value="1"/>
</dbReference>
<dbReference type="EMBL" id="UINC01016603">
    <property type="protein sequence ID" value="SVA69020.1"/>
    <property type="molecule type" value="Genomic_DNA"/>
</dbReference>
<proteinExistence type="inferred from homology"/>
<evidence type="ECO:0008006" key="10">
    <source>
        <dbReference type="Google" id="ProtNLM"/>
    </source>
</evidence>
<dbReference type="PANTHER" id="PTHR43292:SF3">
    <property type="entry name" value="ACYL-COA DEHYDROGENASE FADE29"/>
    <property type="match status" value="1"/>
</dbReference>
<gene>
    <name evidence="9" type="ORF">METZ01_LOCUS121874</name>
</gene>
<evidence type="ECO:0000256" key="1">
    <source>
        <dbReference type="ARBA" id="ARBA00001974"/>
    </source>
</evidence>
<feature type="domain" description="Acyl-CoA dehydrogenase/oxidase N-terminal" evidence="8">
    <location>
        <begin position="7"/>
        <end position="122"/>
    </location>
</feature>
<evidence type="ECO:0000256" key="3">
    <source>
        <dbReference type="ARBA" id="ARBA00022630"/>
    </source>
</evidence>
<sequence>MDLVLNAEELAFQDQVRNFLTTSLPREIKDRVQVAPSYVTKEHTRRWQQSLYEQGWGAPNWPVEYGGTGWTAMQKYIYDSEYQAAGCPRQSPFGIGMVGPVICAFGTDEQKEQHLNPIIRGEKFWCQGYSEPGSGSDLASLSTRAVRDGDEYVINGHKIWTSHAHHADFMFCLTRTDPDCKPQEGISFTLIDMTTPGIAVKPIISIDGHHYLNEVFFANVRVPITNRIGEENKGWTYAKFLLGHERTGIAGVGKSKRKVERLKAVAALERTSDGKSMLDNPDFLARIGQAEVSLQAVEFTQMRILAQEKAGQPPGPEASTLKIGGTQVEQTLNELMIEVIGNYAAPFPTDAQDIKRNEPSIGPEHGVGLMQEHLLRRAATIYGGSNEIQRNIIAKAVLEM</sequence>
<dbReference type="InterPro" id="IPR009100">
    <property type="entry name" value="AcylCoA_DH/oxidase_NM_dom_sf"/>
</dbReference>
<evidence type="ECO:0000259" key="6">
    <source>
        <dbReference type="Pfam" id="PF00441"/>
    </source>
</evidence>
<dbReference type="SUPFAM" id="SSF47203">
    <property type="entry name" value="Acyl-CoA dehydrogenase C-terminal domain-like"/>
    <property type="match status" value="1"/>
</dbReference>
<comment type="similarity">
    <text evidence="2">Belongs to the acyl-CoA dehydrogenase family.</text>
</comment>
<keyword evidence="3" id="KW-0285">Flavoprotein</keyword>
<keyword evidence="5" id="KW-0560">Oxidoreductase</keyword>
<dbReference type="AlphaFoldDB" id="A0A381XWL6"/>
<dbReference type="InterPro" id="IPR036250">
    <property type="entry name" value="AcylCo_DH-like_C"/>
</dbReference>
<dbReference type="Pfam" id="PF02770">
    <property type="entry name" value="Acyl-CoA_dh_M"/>
    <property type="match status" value="1"/>
</dbReference>
<reference evidence="9" key="1">
    <citation type="submission" date="2018-05" db="EMBL/GenBank/DDBJ databases">
        <authorList>
            <person name="Lanie J.A."/>
            <person name="Ng W.-L."/>
            <person name="Kazmierczak K.M."/>
            <person name="Andrzejewski T.M."/>
            <person name="Davidsen T.M."/>
            <person name="Wayne K.J."/>
            <person name="Tettelin H."/>
            <person name="Glass J.I."/>
            <person name="Rusch D."/>
            <person name="Podicherti R."/>
            <person name="Tsui H.-C.T."/>
            <person name="Winkler M.E."/>
        </authorList>
    </citation>
    <scope>NUCLEOTIDE SEQUENCE</scope>
</reference>
<evidence type="ECO:0000256" key="4">
    <source>
        <dbReference type="ARBA" id="ARBA00022827"/>
    </source>
</evidence>
<dbReference type="GO" id="GO:0016627">
    <property type="term" value="F:oxidoreductase activity, acting on the CH-CH group of donors"/>
    <property type="evidence" value="ECO:0007669"/>
    <property type="project" value="InterPro"/>
</dbReference>
<dbReference type="PANTHER" id="PTHR43292">
    <property type="entry name" value="ACYL-COA DEHYDROGENASE"/>
    <property type="match status" value="1"/>
</dbReference>
<dbReference type="InterPro" id="IPR037069">
    <property type="entry name" value="AcylCoA_DH/ox_N_sf"/>
</dbReference>
<feature type="domain" description="Acyl-CoA oxidase/dehydrogenase middle" evidence="7">
    <location>
        <begin position="126"/>
        <end position="220"/>
    </location>
</feature>
<dbReference type="Pfam" id="PF02771">
    <property type="entry name" value="Acyl-CoA_dh_N"/>
    <property type="match status" value="1"/>
</dbReference>
<dbReference type="InterPro" id="IPR009075">
    <property type="entry name" value="AcylCo_DH/oxidase_C"/>
</dbReference>
<evidence type="ECO:0000256" key="2">
    <source>
        <dbReference type="ARBA" id="ARBA00009347"/>
    </source>
</evidence>
<dbReference type="Gene3D" id="2.40.110.10">
    <property type="entry name" value="Butyryl-CoA Dehydrogenase, subunit A, domain 2"/>
    <property type="match status" value="1"/>
</dbReference>
<dbReference type="InterPro" id="IPR052161">
    <property type="entry name" value="Mycobact_Acyl-CoA_DH"/>
</dbReference>
<evidence type="ECO:0000256" key="5">
    <source>
        <dbReference type="ARBA" id="ARBA00023002"/>
    </source>
</evidence>
<dbReference type="InterPro" id="IPR013786">
    <property type="entry name" value="AcylCoA_DH/ox_N"/>
</dbReference>
<feature type="domain" description="Acyl-CoA dehydrogenase/oxidase C-terminal" evidence="6">
    <location>
        <begin position="232"/>
        <end position="398"/>
    </location>
</feature>
<dbReference type="Gene3D" id="1.10.540.10">
    <property type="entry name" value="Acyl-CoA dehydrogenase/oxidase, N-terminal domain"/>
    <property type="match status" value="1"/>
</dbReference>
<organism evidence="9">
    <name type="scientific">marine metagenome</name>
    <dbReference type="NCBI Taxonomy" id="408172"/>
    <lineage>
        <taxon>unclassified sequences</taxon>
        <taxon>metagenomes</taxon>
        <taxon>ecological metagenomes</taxon>
    </lineage>
</organism>
<dbReference type="FunFam" id="2.40.110.10:FF:000011">
    <property type="entry name" value="Acyl-CoA dehydrogenase FadE34"/>
    <property type="match status" value="1"/>
</dbReference>
<evidence type="ECO:0000313" key="9">
    <source>
        <dbReference type="EMBL" id="SVA69020.1"/>
    </source>
</evidence>
<protein>
    <recommendedName>
        <fullName evidence="10">Pimeloyl-CoA dehydrogenase large subunit</fullName>
    </recommendedName>
</protein>
<dbReference type="InterPro" id="IPR006091">
    <property type="entry name" value="Acyl-CoA_Oxase/DH_mid-dom"/>
</dbReference>
<dbReference type="GO" id="GO:0050660">
    <property type="term" value="F:flavin adenine dinucleotide binding"/>
    <property type="evidence" value="ECO:0007669"/>
    <property type="project" value="InterPro"/>
</dbReference>
<accession>A0A381XWL6</accession>
<dbReference type="Pfam" id="PF00441">
    <property type="entry name" value="Acyl-CoA_dh_1"/>
    <property type="match status" value="1"/>
</dbReference>
<dbReference type="SUPFAM" id="SSF56645">
    <property type="entry name" value="Acyl-CoA dehydrogenase NM domain-like"/>
    <property type="match status" value="1"/>
</dbReference>